<keyword evidence="1" id="KW-0812">Transmembrane</keyword>
<evidence type="ECO:0000313" key="2">
    <source>
        <dbReference type="EMBL" id="RLK58444.1"/>
    </source>
</evidence>
<accession>A0A421B227</accession>
<dbReference type="RefSeq" id="WP_121392861.1">
    <property type="nucleotide sequence ID" value="NZ_RCDD01000003.1"/>
</dbReference>
<proteinExistence type="predicted"/>
<keyword evidence="1" id="KW-1133">Transmembrane helix</keyword>
<evidence type="ECO:0000256" key="1">
    <source>
        <dbReference type="SAM" id="Phobius"/>
    </source>
</evidence>
<reference evidence="2 3" key="1">
    <citation type="submission" date="2018-10" db="EMBL/GenBank/DDBJ databases">
        <title>Genomic Encyclopedia of Archaeal and Bacterial Type Strains, Phase II (KMG-II): from individual species to whole genera.</title>
        <authorList>
            <person name="Goeker M."/>
        </authorList>
    </citation>
    <scope>NUCLEOTIDE SEQUENCE [LARGE SCALE GENOMIC DNA]</scope>
    <source>
        <strain evidence="2 3">DSM 45657</strain>
    </source>
</reference>
<feature type="transmembrane region" description="Helical" evidence="1">
    <location>
        <begin position="46"/>
        <end position="74"/>
    </location>
</feature>
<organism evidence="2 3">
    <name type="scientific">Actinokineospora cianjurensis</name>
    <dbReference type="NCBI Taxonomy" id="585224"/>
    <lineage>
        <taxon>Bacteria</taxon>
        <taxon>Bacillati</taxon>
        <taxon>Actinomycetota</taxon>
        <taxon>Actinomycetes</taxon>
        <taxon>Pseudonocardiales</taxon>
        <taxon>Pseudonocardiaceae</taxon>
        <taxon>Actinokineospora</taxon>
    </lineage>
</organism>
<evidence type="ECO:0000313" key="3">
    <source>
        <dbReference type="Proteomes" id="UP000282454"/>
    </source>
</evidence>
<name>A0A421B227_9PSEU</name>
<protein>
    <submittedName>
        <fullName evidence="2">Uncharacterized protein</fullName>
    </submittedName>
</protein>
<keyword evidence="1" id="KW-0472">Membrane</keyword>
<comment type="caution">
    <text evidence="2">The sequence shown here is derived from an EMBL/GenBank/DDBJ whole genome shotgun (WGS) entry which is preliminary data.</text>
</comment>
<dbReference type="AlphaFoldDB" id="A0A421B227"/>
<dbReference type="Proteomes" id="UP000282454">
    <property type="component" value="Unassembled WGS sequence"/>
</dbReference>
<sequence>MPLALLVLIAVLALLIISALLAALFTVLIRHNPALFGGPQSWKRAALISLALVGFIWLLMLINTLFVVLVALLLGV</sequence>
<dbReference type="EMBL" id="RCDD01000003">
    <property type="protein sequence ID" value="RLK58444.1"/>
    <property type="molecule type" value="Genomic_DNA"/>
</dbReference>
<gene>
    <name evidence="2" type="ORF">CLV68_4548</name>
</gene>
<keyword evidence="3" id="KW-1185">Reference proteome</keyword>